<feature type="compositionally biased region" description="Low complexity" evidence="1">
    <location>
        <begin position="41"/>
        <end position="53"/>
    </location>
</feature>
<feature type="compositionally biased region" description="Basic and acidic residues" evidence="1">
    <location>
        <begin position="326"/>
        <end position="347"/>
    </location>
</feature>
<feature type="region of interest" description="Disordered" evidence="1">
    <location>
        <begin position="310"/>
        <end position="361"/>
    </location>
</feature>
<feature type="region of interest" description="Disordered" evidence="1">
    <location>
        <begin position="206"/>
        <end position="268"/>
    </location>
</feature>
<feature type="region of interest" description="Disordered" evidence="1">
    <location>
        <begin position="1"/>
        <end position="92"/>
    </location>
</feature>
<gene>
    <name evidence="2" type="ORF">OBBRIDRAFT_634569</name>
</gene>
<feature type="compositionally biased region" description="Polar residues" evidence="1">
    <location>
        <begin position="80"/>
        <end position="91"/>
    </location>
</feature>
<sequence>MNYALKSPAPVARRFAMRSSSNTSTMSPGQSATRSSRKANVTSLRLSTVSSSSKTNAASQPSTTAVLSVKIANTRDRTSENPNATRSSVDNTCPVALLRGDTNNASDESPWSRSALPMSHPGGDPLRMPAFRAQVGPKKVESSACDEDMVRMLAMPISPEERRLAQRHQKQQDDTSTSNPAPVSAIKTKSAMLSRVSSMITQTRRAFQVSAPSKVSTSQTPKSSTSHTSSMQEPSRATRLLRDAPASRVHNTPVSAPGKDKVSANKERLQREGRIAIVSSTRTVLPRAEKPSTPCERNARNVARRDAVSVESVESAKVGKENSITQEDKPGIASKEDNVQKPEIEKSQHRRKPLAPRPDLAHYGEVASFGQVGEWIMHADGGVYDDE</sequence>
<protein>
    <submittedName>
        <fullName evidence="2">Uncharacterized protein</fullName>
    </submittedName>
</protein>
<feature type="compositionally biased region" description="Polar residues" evidence="1">
    <location>
        <begin position="18"/>
        <end position="40"/>
    </location>
</feature>
<keyword evidence="3" id="KW-1185">Reference proteome</keyword>
<feature type="compositionally biased region" description="Polar residues" evidence="1">
    <location>
        <begin position="206"/>
        <end position="235"/>
    </location>
</feature>
<feature type="compositionally biased region" description="Basic and acidic residues" evidence="1">
    <location>
        <begin position="258"/>
        <end position="268"/>
    </location>
</feature>
<feature type="region of interest" description="Disordered" evidence="1">
    <location>
        <begin position="161"/>
        <end position="186"/>
    </location>
</feature>
<evidence type="ECO:0000313" key="2">
    <source>
        <dbReference type="EMBL" id="OCH89953.1"/>
    </source>
</evidence>
<feature type="region of interest" description="Disordered" evidence="1">
    <location>
        <begin position="284"/>
        <end position="303"/>
    </location>
</feature>
<evidence type="ECO:0000256" key="1">
    <source>
        <dbReference type="SAM" id="MobiDB-lite"/>
    </source>
</evidence>
<dbReference type="Proteomes" id="UP000250043">
    <property type="component" value="Unassembled WGS sequence"/>
</dbReference>
<evidence type="ECO:0000313" key="3">
    <source>
        <dbReference type="Proteomes" id="UP000250043"/>
    </source>
</evidence>
<name>A0A8E2DNI6_9APHY</name>
<dbReference type="AlphaFoldDB" id="A0A8E2DNI6"/>
<reference evidence="2 3" key="1">
    <citation type="submission" date="2016-07" db="EMBL/GenBank/DDBJ databases">
        <title>Draft genome of the white-rot fungus Obba rivulosa 3A-2.</title>
        <authorList>
            <consortium name="DOE Joint Genome Institute"/>
            <person name="Miettinen O."/>
            <person name="Riley R."/>
            <person name="Acob R."/>
            <person name="Barry K."/>
            <person name="Cullen D."/>
            <person name="De Vries R."/>
            <person name="Hainaut M."/>
            <person name="Hatakka A."/>
            <person name="Henrissat B."/>
            <person name="Hilden K."/>
            <person name="Kuo R."/>
            <person name="Labutti K."/>
            <person name="Lipzen A."/>
            <person name="Makela M.R."/>
            <person name="Sandor L."/>
            <person name="Spatafora J.W."/>
            <person name="Grigoriev I.V."/>
            <person name="Hibbett D.S."/>
        </authorList>
    </citation>
    <scope>NUCLEOTIDE SEQUENCE [LARGE SCALE GENOMIC DNA]</scope>
    <source>
        <strain evidence="2 3">3A-2</strain>
    </source>
</reference>
<organism evidence="2 3">
    <name type="scientific">Obba rivulosa</name>
    <dbReference type="NCBI Taxonomy" id="1052685"/>
    <lineage>
        <taxon>Eukaryota</taxon>
        <taxon>Fungi</taxon>
        <taxon>Dikarya</taxon>
        <taxon>Basidiomycota</taxon>
        <taxon>Agaricomycotina</taxon>
        <taxon>Agaricomycetes</taxon>
        <taxon>Polyporales</taxon>
        <taxon>Gelatoporiaceae</taxon>
        <taxon>Obba</taxon>
    </lineage>
</organism>
<dbReference type="EMBL" id="KV722415">
    <property type="protein sequence ID" value="OCH89953.1"/>
    <property type="molecule type" value="Genomic_DNA"/>
</dbReference>
<accession>A0A8E2DNI6</accession>
<feature type="compositionally biased region" description="Polar residues" evidence="1">
    <location>
        <begin position="54"/>
        <end position="66"/>
    </location>
</feature>
<proteinExistence type="predicted"/>